<organism evidence="2 4">
    <name type="scientific">Testicularia cyperi</name>
    <dbReference type="NCBI Taxonomy" id="1882483"/>
    <lineage>
        <taxon>Eukaryota</taxon>
        <taxon>Fungi</taxon>
        <taxon>Dikarya</taxon>
        <taxon>Basidiomycota</taxon>
        <taxon>Ustilaginomycotina</taxon>
        <taxon>Ustilaginomycetes</taxon>
        <taxon>Ustilaginales</taxon>
        <taxon>Anthracoideaceae</taxon>
        <taxon>Testicularia</taxon>
    </lineage>
</organism>
<feature type="region of interest" description="Disordered" evidence="1">
    <location>
        <begin position="67"/>
        <end position="86"/>
    </location>
</feature>
<proteinExistence type="predicted"/>
<dbReference type="Proteomes" id="UP000246740">
    <property type="component" value="Unassembled WGS sequence"/>
</dbReference>
<evidence type="ECO:0000256" key="1">
    <source>
        <dbReference type="SAM" id="MobiDB-lite"/>
    </source>
</evidence>
<sequence length="247" mass="27308">MSKAPEWKQAHIAGPNTTVRKETREQPKLLLHFLTCRAALQQPRLRPVEVDVESKLVLTSSVSWRKNTDARQGESNPGSHTSRIDDPGLTFALLSSTWLEAVSAKRVKDGTSLRQKSVGRGRELYCSVPSSASTHMTGGLCVTPMQYRCSDFPRLKQSGKWSMESEELSNSKTYTETVALAPISALLQHACMCLRTFSTPMLSLLFLSCLHCERSTDRRSAYQVVGLGLSSDDLCMCDSPFSCTVEA</sequence>
<reference evidence="2 4" key="1">
    <citation type="journal article" date="2018" name="Mol. Biol. Evol.">
        <title>Broad Genomic Sampling Reveals a Smut Pathogenic Ancestry of the Fungal Clade Ustilaginomycotina.</title>
        <authorList>
            <person name="Kijpornyongpan T."/>
            <person name="Mondo S.J."/>
            <person name="Barry K."/>
            <person name="Sandor L."/>
            <person name="Lee J."/>
            <person name="Lipzen A."/>
            <person name="Pangilinan J."/>
            <person name="LaButti K."/>
            <person name="Hainaut M."/>
            <person name="Henrissat B."/>
            <person name="Grigoriev I.V."/>
            <person name="Spatafora J.W."/>
            <person name="Aime M.C."/>
        </authorList>
    </citation>
    <scope>NUCLEOTIDE SEQUENCE [LARGE SCALE GENOMIC DNA]</scope>
    <source>
        <strain evidence="2 4">MCA 3645</strain>
    </source>
</reference>
<feature type="region of interest" description="Disordered" evidence="1">
    <location>
        <begin position="1"/>
        <end position="23"/>
    </location>
</feature>
<evidence type="ECO:0000313" key="2">
    <source>
        <dbReference type="EMBL" id="PWY97265.1"/>
    </source>
</evidence>
<dbReference type="EMBL" id="KZ819202">
    <property type="protein sequence ID" value="PWY97714.1"/>
    <property type="molecule type" value="Genomic_DNA"/>
</dbReference>
<protein>
    <submittedName>
        <fullName evidence="2">Uncharacterized protein</fullName>
    </submittedName>
</protein>
<accession>A0A317XGF6</accession>
<dbReference type="AlphaFoldDB" id="A0A317XGF6"/>
<evidence type="ECO:0000313" key="4">
    <source>
        <dbReference type="Proteomes" id="UP000246740"/>
    </source>
</evidence>
<dbReference type="InParanoid" id="A0A317XGF6"/>
<dbReference type="EMBL" id="KZ819212">
    <property type="protein sequence ID" value="PWY97265.1"/>
    <property type="molecule type" value="Genomic_DNA"/>
</dbReference>
<name>A0A317XGF6_9BASI</name>
<keyword evidence="4" id="KW-1185">Reference proteome</keyword>
<evidence type="ECO:0000313" key="3">
    <source>
        <dbReference type="EMBL" id="PWY97714.1"/>
    </source>
</evidence>
<gene>
    <name evidence="3" type="ORF">BCV70DRAFT_44529</name>
    <name evidence="2" type="ORF">BCV70DRAFT_68750</name>
</gene>